<comment type="caution">
    <text evidence="1">The sequence shown here is derived from an EMBL/GenBank/DDBJ whole genome shotgun (WGS) entry which is preliminary data.</text>
</comment>
<keyword evidence="2" id="KW-1185">Reference proteome</keyword>
<dbReference type="RefSeq" id="WP_284221919.1">
    <property type="nucleotide sequence ID" value="NZ_BSOY01000016.1"/>
</dbReference>
<reference evidence="2" key="1">
    <citation type="journal article" date="2019" name="Int. J. Syst. Evol. Microbiol.">
        <title>The Global Catalogue of Microorganisms (GCM) 10K type strain sequencing project: providing services to taxonomists for standard genome sequencing and annotation.</title>
        <authorList>
            <consortium name="The Broad Institute Genomics Platform"/>
            <consortium name="The Broad Institute Genome Sequencing Center for Infectious Disease"/>
            <person name="Wu L."/>
            <person name="Ma J."/>
        </authorList>
    </citation>
    <scope>NUCLEOTIDE SEQUENCE [LARGE SCALE GENOMIC DNA]</scope>
    <source>
        <strain evidence="2">NBRC 110107</strain>
    </source>
</reference>
<gene>
    <name evidence="1" type="ORF">GCM10007859_10780</name>
</gene>
<dbReference type="Proteomes" id="UP001156921">
    <property type="component" value="Unassembled WGS sequence"/>
</dbReference>
<dbReference type="InterPro" id="IPR009874">
    <property type="entry name" value="DUF1428"/>
</dbReference>
<dbReference type="PIRSF" id="PIRSF007028">
    <property type="entry name" value="UCP007028"/>
    <property type="match status" value="1"/>
</dbReference>
<name>A0ABQ6BMG1_9CAUL</name>
<evidence type="ECO:0000313" key="1">
    <source>
        <dbReference type="EMBL" id="GLS01068.1"/>
    </source>
</evidence>
<organism evidence="1 2">
    <name type="scientific">Brevundimonas denitrificans</name>
    <dbReference type="NCBI Taxonomy" id="1443434"/>
    <lineage>
        <taxon>Bacteria</taxon>
        <taxon>Pseudomonadati</taxon>
        <taxon>Pseudomonadota</taxon>
        <taxon>Alphaproteobacteria</taxon>
        <taxon>Caulobacterales</taxon>
        <taxon>Caulobacteraceae</taxon>
        <taxon>Brevundimonas</taxon>
    </lineage>
</organism>
<evidence type="ECO:0000313" key="2">
    <source>
        <dbReference type="Proteomes" id="UP001156921"/>
    </source>
</evidence>
<dbReference type="Gene3D" id="3.30.70.100">
    <property type="match status" value="1"/>
</dbReference>
<dbReference type="EMBL" id="BSOY01000016">
    <property type="protein sequence ID" value="GLS01068.1"/>
    <property type="molecule type" value="Genomic_DNA"/>
</dbReference>
<proteinExistence type="predicted"/>
<dbReference type="SUPFAM" id="SSF54909">
    <property type="entry name" value="Dimeric alpha+beta barrel"/>
    <property type="match status" value="1"/>
</dbReference>
<evidence type="ECO:0008006" key="3">
    <source>
        <dbReference type="Google" id="ProtNLM"/>
    </source>
</evidence>
<dbReference type="InterPro" id="IPR011008">
    <property type="entry name" value="Dimeric_a/b-barrel"/>
</dbReference>
<accession>A0ABQ6BMG1</accession>
<dbReference type="Pfam" id="PF07237">
    <property type="entry name" value="DUF1428"/>
    <property type="match status" value="1"/>
</dbReference>
<sequence length="116" mass="12969">MPFLDITVIPVLTANKAAYLEHSRKMTPIFKEHGALSVTECWGEDVPDGKVTDFKRAVALQDGESVAVGWITWPDKAARDAGWERMMQDERMMGGAEPPWDGKRMIFAGFEVIAQD</sequence>
<protein>
    <recommendedName>
        <fullName evidence="3">DUF1428 domain-containing protein</fullName>
    </recommendedName>
</protein>